<keyword evidence="14 21" id="KW-0472">Membrane</keyword>
<name>A0A7W7VMF4_9ACTN</name>
<keyword evidence="10 21" id="KW-1133">Transmembrane helix</keyword>
<feature type="transmembrane region" description="Helical" evidence="21">
    <location>
        <begin position="174"/>
        <end position="198"/>
    </location>
</feature>
<comment type="similarity">
    <text evidence="17">In the C-terminal section; belongs to the nitrate reductase gamma subunit family.</text>
</comment>
<dbReference type="InterPro" id="IPR003816">
    <property type="entry name" value="Nitrate_red_gam"/>
</dbReference>
<accession>A0A7W7VMF4</accession>
<feature type="transmembrane region" description="Helical" evidence="21">
    <location>
        <begin position="47"/>
        <end position="71"/>
    </location>
</feature>
<dbReference type="PANTHER" id="PTHR30598">
    <property type="entry name" value="NITRATE REDUCTASE PRIVATE CHAPERONE, REDOX ENZYME MATURATION PROTEIN REMP FAMILY"/>
    <property type="match status" value="1"/>
</dbReference>
<evidence type="ECO:0000313" key="23">
    <source>
        <dbReference type="EMBL" id="MBB4915419.1"/>
    </source>
</evidence>
<evidence type="ECO:0000256" key="15">
    <source>
        <dbReference type="ARBA" id="ARBA00056200"/>
    </source>
</evidence>
<comment type="similarity">
    <text evidence="16">In the central section; belongs to the NarJ/NarW family.</text>
</comment>
<dbReference type="FunFam" id="1.20.950.20:FF:000001">
    <property type="entry name" value="Respiratory nitrate reductase subunit gamma"/>
    <property type="match status" value="1"/>
</dbReference>
<feature type="binding site" description="axial binding residue" evidence="20">
    <location>
        <position position="187"/>
    </location>
    <ligand>
        <name>heme b</name>
        <dbReference type="ChEBI" id="CHEBI:60344"/>
        <label>2</label>
    </ligand>
    <ligandPart>
        <name>Fe</name>
        <dbReference type="ChEBI" id="CHEBI:18248"/>
    </ligandPart>
</feature>
<dbReference type="InterPro" id="IPR023234">
    <property type="entry name" value="NarG-like_domain"/>
</dbReference>
<feature type="binding site" description="axial binding residue" evidence="20">
    <location>
        <position position="66"/>
    </location>
    <ligand>
        <name>heme b</name>
        <dbReference type="ChEBI" id="CHEBI:60344"/>
        <label>2</label>
    </ligand>
    <ligandPart>
        <name>Fe</name>
        <dbReference type="ChEBI" id="CHEBI:18248"/>
    </ligandPart>
</feature>
<dbReference type="PANTHER" id="PTHR30598:SF3">
    <property type="entry name" value="RESPIRATORY NITRATE REDUCTASE 1 GAMMA CHAIN"/>
    <property type="match status" value="1"/>
</dbReference>
<evidence type="ECO:0000256" key="8">
    <source>
        <dbReference type="ARBA" id="ARBA00022723"/>
    </source>
</evidence>
<evidence type="ECO:0000256" key="20">
    <source>
        <dbReference type="PIRSR" id="PIRSR603816-1"/>
    </source>
</evidence>
<evidence type="ECO:0000256" key="16">
    <source>
        <dbReference type="ARBA" id="ARBA00061095"/>
    </source>
</evidence>
<keyword evidence="12 20" id="KW-0408">Iron</keyword>
<evidence type="ECO:0000256" key="21">
    <source>
        <dbReference type="SAM" id="Phobius"/>
    </source>
</evidence>
<dbReference type="InterPro" id="IPR036197">
    <property type="entry name" value="NarG-like_sf"/>
</dbReference>
<dbReference type="AlphaFoldDB" id="A0A7W7VMF4"/>
<dbReference type="GO" id="GO:0046872">
    <property type="term" value="F:metal ion binding"/>
    <property type="evidence" value="ECO:0007669"/>
    <property type="project" value="UniProtKB-KW"/>
</dbReference>
<evidence type="ECO:0000259" key="22">
    <source>
        <dbReference type="Pfam" id="PF02665"/>
    </source>
</evidence>
<dbReference type="EMBL" id="JACHJP010000002">
    <property type="protein sequence ID" value="MBB4915419.1"/>
    <property type="molecule type" value="Genomic_DNA"/>
</dbReference>
<proteinExistence type="inferred from homology"/>
<dbReference type="GO" id="GO:0009325">
    <property type="term" value="C:nitrate reductase complex"/>
    <property type="evidence" value="ECO:0007669"/>
    <property type="project" value="InterPro"/>
</dbReference>
<comment type="similarity">
    <text evidence="18">In the N-terminal section; belongs to the nitrate reductase alpha subunit family.</text>
</comment>
<dbReference type="InterPro" id="IPR051936">
    <property type="entry name" value="Heme-iron_electron_transfer"/>
</dbReference>
<feature type="binding site" description="axial binding residue" evidence="20">
    <location>
        <position position="205"/>
    </location>
    <ligand>
        <name>heme b</name>
        <dbReference type="ChEBI" id="CHEBI:60344"/>
        <label>1</label>
    </ligand>
    <ligandPart>
        <name>Fe</name>
        <dbReference type="ChEBI" id="CHEBI:18248"/>
    </ligandPart>
</feature>
<evidence type="ECO:0000256" key="12">
    <source>
        <dbReference type="ARBA" id="ARBA00023004"/>
    </source>
</evidence>
<comment type="function">
    <text evidence="15">Does not seem to have nitrate reductase activity.</text>
</comment>
<dbReference type="RefSeq" id="WP_184714081.1">
    <property type="nucleotide sequence ID" value="NZ_JACHJP010000002.1"/>
</dbReference>
<keyword evidence="9" id="KW-0249">Electron transport</keyword>
<feature type="transmembrane region" description="Helical" evidence="21">
    <location>
        <begin position="6"/>
        <end position="26"/>
    </location>
</feature>
<comment type="subcellular location">
    <subcellularLocation>
        <location evidence="3">Cell membrane</location>
        <topology evidence="3">Multi-pass membrane protein</topology>
    </subcellularLocation>
</comment>
<feature type="domain" description="NarG-like" evidence="22">
    <location>
        <begin position="7"/>
        <end position="224"/>
    </location>
</feature>
<gene>
    <name evidence="23" type="ORF">FHS44_002504</name>
</gene>
<dbReference type="SUPFAM" id="SSF103501">
    <property type="entry name" value="Respiratory nitrate reductase 1 gamma chain"/>
    <property type="match status" value="1"/>
</dbReference>
<keyword evidence="24" id="KW-1185">Reference proteome</keyword>
<keyword evidence="11 23" id="KW-0560">Oxidoreductase</keyword>
<evidence type="ECO:0000256" key="1">
    <source>
        <dbReference type="ARBA" id="ARBA00001942"/>
    </source>
</evidence>
<evidence type="ECO:0000256" key="3">
    <source>
        <dbReference type="ARBA" id="ARBA00004651"/>
    </source>
</evidence>
<dbReference type="Proteomes" id="UP000552644">
    <property type="component" value="Unassembled WGS sequence"/>
</dbReference>
<evidence type="ECO:0000256" key="18">
    <source>
        <dbReference type="ARBA" id="ARBA00061480"/>
    </source>
</evidence>
<dbReference type="Pfam" id="PF02665">
    <property type="entry name" value="Nitrate_red_gam"/>
    <property type="match status" value="1"/>
</dbReference>
<evidence type="ECO:0000256" key="11">
    <source>
        <dbReference type="ARBA" id="ARBA00023002"/>
    </source>
</evidence>
<evidence type="ECO:0000256" key="14">
    <source>
        <dbReference type="ARBA" id="ARBA00023136"/>
    </source>
</evidence>
<keyword evidence="7 21" id="KW-0812">Transmembrane</keyword>
<dbReference type="NCBIfam" id="TIGR00351">
    <property type="entry name" value="narI"/>
    <property type="match status" value="1"/>
</dbReference>
<evidence type="ECO:0000256" key="7">
    <source>
        <dbReference type="ARBA" id="ARBA00022692"/>
    </source>
</evidence>
<feature type="transmembrane region" description="Helical" evidence="21">
    <location>
        <begin position="91"/>
        <end position="111"/>
    </location>
</feature>
<sequence>MRHLQIALWGVLPYLVLVLFVAGSVWRYRYDRFGMTTRSSQLHESRLLRVAGPLFHYGLLFVIAGHVVGLLVPERLTEDMHITESLYRANALVVGGLAGVAAVLGLALLLWRRLRVRAIRQAGVRGDRLVYPVLATVLLAGVAATLLGSRAGSYDYRLGVSVWFRSLFELEPDVPAMAGAPLLFQAHTLLGIVLFALWPFSRLVHAFGVPLGYLVRPYVVYRSRATLADRNGTR</sequence>
<evidence type="ECO:0000256" key="4">
    <source>
        <dbReference type="ARBA" id="ARBA00022448"/>
    </source>
</evidence>
<dbReference type="GO" id="GO:0020037">
    <property type="term" value="F:heme binding"/>
    <property type="evidence" value="ECO:0007669"/>
    <property type="project" value="TreeGrafter"/>
</dbReference>
<evidence type="ECO:0000256" key="5">
    <source>
        <dbReference type="ARBA" id="ARBA00022475"/>
    </source>
</evidence>
<feature type="binding site" description="axial binding residue" evidence="20">
    <location>
        <position position="56"/>
    </location>
    <ligand>
        <name>heme b</name>
        <dbReference type="ChEBI" id="CHEBI:60344"/>
        <label>1</label>
    </ligand>
    <ligandPart>
        <name>Fe</name>
        <dbReference type="ChEBI" id="CHEBI:18248"/>
    </ligandPart>
</feature>
<dbReference type="GO" id="GO:0042128">
    <property type="term" value="P:nitrate assimilation"/>
    <property type="evidence" value="ECO:0007669"/>
    <property type="project" value="UniProtKB-KW"/>
</dbReference>
<evidence type="ECO:0000256" key="2">
    <source>
        <dbReference type="ARBA" id="ARBA00001970"/>
    </source>
</evidence>
<keyword evidence="8" id="KW-0479">Metal-binding</keyword>
<keyword evidence="5" id="KW-1003">Cell membrane</keyword>
<evidence type="ECO:0000256" key="13">
    <source>
        <dbReference type="ARBA" id="ARBA00023063"/>
    </source>
</evidence>
<protein>
    <recommendedName>
        <fullName evidence="19">Nitrate reductase-like protein NarX</fullName>
    </recommendedName>
</protein>
<comment type="cofactor">
    <cofactor evidence="1">
        <name>Mo-bis(molybdopterin guanine dinucleotide)</name>
        <dbReference type="ChEBI" id="CHEBI:60539"/>
    </cofactor>
</comment>
<reference evidence="23 24" key="1">
    <citation type="submission" date="2020-08" db="EMBL/GenBank/DDBJ databases">
        <title>Genomic Encyclopedia of Type Strains, Phase III (KMG-III): the genomes of soil and plant-associated and newly described type strains.</title>
        <authorList>
            <person name="Whitman W."/>
        </authorList>
    </citation>
    <scope>NUCLEOTIDE SEQUENCE [LARGE SCALE GENOMIC DNA]</scope>
    <source>
        <strain evidence="23 24">CECT 8840</strain>
    </source>
</reference>
<evidence type="ECO:0000256" key="6">
    <source>
        <dbReference type="ARBA" id="ARBA00022617"/>
    </source>
</evidence>
<comment type="cofactor">
    <cofactor evidence="2">
        <name>heme b</name>
        <dbReference type="ChEBI" id="CHEBI:60344"/>
    </cofactor>
</comment>
<organism evidence="23 24">
    <name type="scientific">Streptosporangium saharense</name>
    <dbReference type="NCBI Taxonomy" id="1706840"/>
    <lineage>
        <taxon>Bacteria</taxon>
        <taxon>Bacillati</taxon>
        <taxon>Actinomycetota</taxon>
        <taxon>Actinomycetes</taxon>
        <taxon>Streptosporangiales</taxon>
        <taxon>Streptosporangiaceae</taxon>
        <taxon>Streptosporangium</taxon>
    </lineage>
</organism>
<dbReference type="Gene3D" id="1.20.950.20">
    <property type="entry name" value="Transmembrane di-heme cytochromes, Chain C"/>
    <property type="match status" value="1"/>
</dbReference>
<evidence type="ECO:0000256" key="10">
    <source>
        <dbReference type="ARBA" id="ARBA00022989"/>
    </source>
</evidence>
<evidence type="ECO:0000256" key="19">
    <source>
        <dbReference type="ARBA" id="ARBA00071287"/>
    </source>
</evidence>
<dbReference type="GO" id="GO:0005886">
    <property type="term" value="C:plasma membrane"/>
    <property type="evidence" value="ECO:0007669"/>
    <property type="project" value="UniProtKB-SubCell"/>
</dbReference>
<dbReference type="GO" id="GO:0009055">
    <property type="term" value="F:electron transfer activity"/>
    <property type="evidence" value="ECO:0007669"/>
    <property type="project" value="TreeGrafter"/>
</dbReference>
<dbReference type="GO" id="GO:0008940">
    <property type="term" value="F:nitrate reductase activity"/>
    <property type="evidence" value="ECO:0007669"/>
    <property type="project" value="InterPro"/>
</dbReference>
<keyword evidence="6 20" id="KW-0349">Heme</keyword>
<evidence type="ECO:0000256" key="9">
    <source>
        <dbReference type="ARBA" id="ARBA00022982"/>
    </source>
</evidence>
<keyword evidence="13" id="KW-0534">Nitrate assimilation</keyword>
<evidence type="ECO:0000313" key="24">
    <source>
        <dbReference type="Proteomes" id="UP000552644"/>
    </source>
</evidence>
<keyword evidence="4" id="KW-0813">Transport</keyword>
<feature type="transmembrane region" description="Helical" evidence="21">
    <location>
        <begin position="131"/>
        <end position="154"/>
    </location>
</feature>
<evidence type="ECO:0000256" key="17">
    <source>
        <dbReference type="ARBA" id="ARBA00061196"/>
    </source>
</evidence>
<dbReference type="GO" id="GO:0019645">
    <property type="term" value="P:anaerobic electron transport chain"/>
    <property type="evidence" value="ECO:0007669"/>
    <property type="project" value="TreeGrafter"/>
</dbReference>
<comment type="caution">
    <text evidence="23">The sequence shown here is derived from an EMBL/GenBank/DDBJ whole genome shotgun (WGS) entry which is preliminary data.</text>
</comment>